<dbReference type="Pfam" id="PF13688">
    <property type="entry name" value="Reprolysin_5"/>
    <property type="match status" value="1"/>
</dbReference>
<dbReference type="PROSITE" id="PS51257">
    <property type="entry name" value="PROKAR_LIPOPROTEIN"/>
    <property type="match status" value="1"/>
</dbReference>
<reference evidence="1 2" key="1">
    <citation type="submission" date="2020-07" db="EMBL/GenBank/DDBJ databases">
        <title>Diversity of carbapenemase encoding genes among Pseudomonas putida group clinical isolates in a tertiary Brazilian hospital.</title>
        <authorList>
            <person name="Alberto-Lei F."/>
            <person name="Nodari C.S."/>
            <person name="Streling A.P."/>
            <person name="Paulino J.T."/>
            <person name="Bessa-Neto F.O."/>
            <person name="Cayo R."/>
            <person name="Gales A.C."/>
        </authorList>
    </citation>
    <scope>NUCLEOTIDE SEQUENCE [LARGE SCALE GENOMIC DNA]</scope>
    <source>
        <strain evidence="1 2">14535</strain>
    </source>
</reference>
<dbReference type="Proteomes" id="UP000556620">
    <property type="component" value="Unassembled WGS sequence"/>
</dbReference>
<organism evidence="1 2">
    <name type="scientific">Pseudomonas juntendi</name>
    <dbReference type="NCBI Taxonomy" id="2666183"/>
    <lineage>
        <taxon>Bacteria</taxon>
        <taxon>Pseudomonadati</taxon>
        <taxon>Pseudomonadota</taxon>
        <taxon>Gammaproteobacteria</taxon>
        <taxon>Pseudomonadales</taxon>
        <taxon>Pseudomonadaceae</taxon>
        <taxon>Pseudomonas</taxon>
    </lineage>
</organism>
<evidence type="ECO:0000313" key="2">
    <source>
        <dbReference type="Proteomes" id="UP000556620"/>
    </source>
</evidence>
<dbReference type="InterPro" id="IPR024079">
    <property type="entry name" value="MetalloPept_cat_dom_sf"/>
</dbReference>
<dbReference type="SUPFAM" id="SSF55486">
    <property type="entry name" value="Metalloproteases ('zincins'), catalytic domain"/>
    <property type="match status" value="1"/>
</dbReference>
<name>A0A7W2JG22_9PSED</name>
<dbReference type="EMBL" id="JACGCU010000004">
    <property type="protein sequence ID" value="MBA6058351.1"/>
    <property type="molecule type" value="Genomic_DNA"/>
</dbReference>
<dbReference type="AlphaFoldDB" id="A0A7W2JG22"/>
<accession>A0A7W2JG22</accession>
<protein>
    <submittedName>
        <fullName evidence="1">Peptidase M72 family protein</fullName>
    </submittedName>
</protein>
<gene>
    <name evidence="1" type="ORF">H4C44_04065</name>
</gene>
<dbReference type="GO" id="GO:0008237">
    <property type="term" value="F:metallopeptidase activity"/>
    <property type="evidence" value="ECO:0007669"/>
    <property type="project" value="InterPro"/>
</dbReference>
<evidence type="ECO:0000313" key="1">
    <source>
        <dbReference type="EMBL" id="MBA6058351.1"/>
    </source>
</evidence>
<comment type="caution">
    <text evidence="1">The sequence shown here is derived from an EMBL/GenBank/DDBJ whole genome shotgun (WGS) entry which is preliminary data.</text>
</comment>
<proteinExistence type="predicted"/>
<sequence>MNILRSGNVKTAIWNRILLASTVMFFGGCSSSGPTVTAATSTPAQLFTLEPTPTRKGLLDTASGNLATLLADPANAEFTLVKINPALISQQTQDLAVSLPDGKTAQFHLRDFTTITPGIDGWVGYKPSAWKAAHAASASEIENDPLYYLSLVREGDKLVGRVIVEGQPYRLDSIGSGQYVLIKVDESKLPVEGEPLVDPAGQVRDDTQGKAPLSAHSTIRVMFLATNQRRAKSPNYRIELAQALNDANQYMRNSDVQITYELAGFFDEPYDETGRNYSQQLDDIRLAQPFAGNVLRRREVLGADMISMYSTATEYCGLAWYESSKEQAHSVISCTTSLAHELGHNLGAKHNWEEGNAERKPPYVHGYRYTGTPRFSTQMSYGCSPACPRVAYHSNPRLTYQSIPLGTEAHHDVARRFNERRERVENFYPVPLAPPMELEFYPEKNFSGRHCSLEFLPNDIRSNCNEVHSVKVKNFKAGMRLCFYATAFDFTCYRGSYTGAFQVADLDASGTLPDGLERETPPGSTPLIGKIRNIVYTLDTSVTIQLYSLADYRGETCTFRLSQGYVHKISDFPGCDAVASGKSRSAKVYAFPGGNSKLCFLNTDDRRSLCFTGSYQGNFQIRNWDVGSDLPQGIVRTHAGGGYMNGSVHRVSFGRQ</sequence>
<dbReference type="Gene3D" id="3.40.390.10">
    <property type="entry name" value="Collagenase (Catalytic Domain)"/>
    <property type="match status" value="1"/>
</dbReference>